<dbReference type="AlphaFoldDB" id="A0A2V4AJW5"/>
<dbReference type="OrthoDB" id="9782160at2"/>
<evidence type="ECO:0000313" key="4">
    <source>
        <dbReference type="EMBL" id="PXY19133.1"/>
    </source>
</evidence>
<dbReference type="RefSeq" id="WP_112285059.1">
    <property type="nucleotide sequence ID" value="NZ_MASW01000007.1"/>
</dbReference>
<dbReference type="Gene3D" id="3.50.50.60">
    <property type="entry name" value="FAD/NAD(P)-binding domain"/>
    <property type="match status" value="1"/>
</dbReference>
<name>A0A2V4AJW5_9PSEU</name>
<evidence type="ECO:0000256" key="2">
    <source>
        <dbReference type="ARBA" id="ARBA00023033"/>
    </source>
</evidence>
<keyword evidence="1" id="KW-0560">Oxidoreductase</keyword>
<comment type="caution">
    <text evidence="4">The sequence shown here is derived from an EMBL/GenBank/DDBJ whole genome shotgun (WGS) entry which is preliminary data.</text>
</comment>
<dbReference type="EMBL" id="MASW01000007">
    <property type="protein sequence ID" value="PXY19133.1"/>
    <property type="molecule type" value="Genomic_DNA"/>
</dbReference>
<accession>A0A2V4AJW5</accession>
<dbReference type="InterPro" id="IPR050493">
    <property type="entry name" value="FAD-dep_Monooxygenase_BioMet"/>
</dbReference>
<reference evidence="4 5" key="1">
    <citation type="submission" date="2016-07" db="EMBL/GenBank/DDBJ databases">
        <title>Draft genome sequence of Prauserella muralis DSM 45305, isolated from a mould-covered wall in an indoor environment.</title>
        <authorList>
            <person name="Ruckert C."/>
            <person name="Albersmeier A."/>
            <person name="Jiang C.-L."/>
            <person name="Jiang Y."/>
            <person name="Kalinowski J."/>
            <person name="Schneider O."/>
            <person name="Winkler A."/>
            <person name="Zotchev S.B."/>
        </authorList>
    </citation>
    <scope>NUCLEOTIDE SEQUENCE [LARGE SCALE GENOMIC DNA]</scope>
    <source>
        <strain evidence="4 5">DSM 45305</strain>
    </source>
</reference>
<evidence type="ECO:0000256" key="1">
    <source>
        <dbReference type="ARBA" id="ARBA00023002"/>
    </source>
</evidence>
<dbReference type="PANTHER" id="PTHR13789:SF309">
    <property type="entry name" value="PUTATIVE (AFU_ORTHOLOGUE AFUA_6G14510)-RELATED"/>
    <property type="match status" value="1"/>
</dbReference>
<dbReference type="SUPFAM" id="SSF51905">
    <property type="entry name" value="FAD/NAD(P)-binding domain"/>
    <property type="match status" value="1"/>
</dbReference>
<sequence length="399" mass="42503">MASVRSALIIGGGVAGPVAALALRKAGIEATVCEAYPNPADGIGGALAIAPNGLAALDVVGARDAATDTALPIPRSALSFGGRLVELPRLADLPPMQIVHRADLHRALHETAAGQGIEIQHNKRLVTAEEDATGVTARFTDGSTVTADVLIGADGIHSTVRTLVDPDAPGPGYTGMLGFESVIDRRVAGEPGTMFFTFGKRAYYLYWPLPDGRTHWGANLPQDKPMSLTEARAVPTEEWLRRLHDAYGEDDPGGSLVRHIDPERLHVTGSLHIMPSVPHWHRGRLVLVGDAVHAPSNSSGQGASLAIESAVEVARCLRDLPDPQSAFAAYEARRRPRVEGIAARAGKINQAKAPGRLAKALLPVMMRVLLKTAMKPEKTFGAEQRYRMDWNEPATLVSA</sequence>
<evidence type="ECO:0000313" key="5">
    <source>
        <dbReference type="Proteomes" id="UP000249915"/>
    </source>
</evidence>
<proteinExistence type="predicted"/>
<feature type="domain" description="FAD-binding" evidence="3">
    <location>
        <begin position="7"/>
        <end position="344"/>
    </location>
</feature>
<dbReference type="GO" id="GO:0071949">
    <property type="term" value="F:FAD binding"/>
    <property type="evidence" value="ECO:0007669"/>
    <property type="project" value="InterPro"/>
</dbReference>
<keyword evidence="5" id="KW-1185">Reference proteome</keyword>
<dbReference type="InterPro" id="IPR002938">
    <property type="entry name" value="FAD-bd"/>
</dbReference>
<keyword evidence="2 4" id="KW-0503">Monooxygenase</keyword>
<evidence type="ECO:0000259" key="3">
    <source>
        <dbReference type="Pfam" id="PF01494"/>
    </source>
</evidence>
<dbReference type="PRINTS" id="PR00420">
    <property type="entry name" value="RNGMNOXGNASE"/>
</dbReference>
<protein>
    <submittedName>
        <fullName evidence="4">Monooxygenase</fullName>
    </submittedName>
</protein>
<dbReference type="PANTHER" id="PTHR13789">
    <property type="entry name" value="MONOOXYGENASE"/>
    <property type="match status" value="1"/>
</dbReference>
<gene>
    <name evidence="4" type="ORF">BAY60_30480</name>
</gene>
<dbReference type="Pfam" id="PF01494">
    <property type="entry name" value="FAD_binding_3"/>
    <property type="match status" value="1"/>
</dbReference>
<organism evidence="4 5">
    <name type="scientific">Prauserella muralis</name>
    <dbReference type="NCBI Taxonomy" id="588067"/>
    <lineage>
        <taxon>Bacteria</taxon>
        <taxon>Bacillati</taxon>
        <taxon>Actinomycetota</taxon>
        <taxon>Actinomycetes</taxon>
        <taxon>Pseudonocardiales</taxon>
        <taxon>Pseudonocardiaceae</taxon>
        <taxon>Prauserella</taxon>
    </lineage>
</organism>
<dbReference type="GO" id="GO:0004497">
    <property type="term" value="F:monooxygenase activity"/>
    <property type="evidence" value="ECO:0007669"/>
    <property type="project" value="UniProtKB-KW"/>
</dbReference>
<dbReference type="Proteomes" id="UP000249915">
    <property type="component" value="Unassembled WGS sequence"/>
</dbReference>
<dbReference type="InterPro" id="IPR036188">
    <property type="entry name" value="FAD/NAD-bd_sf"/>
</dbReference>